<sequence length="110" mass="12543">MRRTITIQRNCLLGNRIGQEIAADETGVPGLMTHRHVERPHLWTLTHEPSGFRVGPEYPTRKRAVAAAQTLSDLLDWTMSRTRVIRTFKSLPEAKRKALKLSGFGPRARR</sequence>
<comment type="caution">
    <text evidence="1">The sequence shown here is derived from an EMBL/GenBank/DDBJ whole genome shotgun (WGS) entry which is preliminary data.</text>
</comment>
<proteinExistence type="predicted"/>
<protein>
    <submittedName>
        <fullName evidence="1">Uncharacterized protein</fullName>
    </submittedName>
</protein>
<gene>
    <name evidence="1" type="ORF">LCGC14_0382480</name>
</gene>
<accession>A0A0F9T7T8</accession>
<reference evidence="1" key="1">
    <citation type="journal article" date="2015" name="Nature">
        <title>Complex archaea that bridge the gap between prokaryotes and eukaryotes.</title>
        <authorList>
            <person name="Spang A."/>
            <person name="Saw J.H."/>
            <person name="Jorgensen S.L."/>
            <person name="Zaremba-Niedzwiedzka K."/>
            <person name="Martijn J."/>
            <person name="Lind A.E."/>
            <person name="van Eijk R."/>
            <person name="Schleper C."/>
            <person name="Guy L."/>
            <person name="Ettema T.J."/>
        </authorList>
    </citation>
    <scope>NUCLEOTIDE SEQUENCE</scope>
</reference>
<name>A0A0F9T7T8_9ZZZZ</name>
<dbReference type="AlphaFoldDB" id="A0A0F9T7T8"/>
<organism evidence="1">
    <name type="scientific">marine sediment metagenome</name>
    <dbReference type="NCBI Taxonomy" id="412755"/>
    <lineage>
        <taxon>unclassified sequences</taxon>
        <taxon>metagenomes</taxon>
        <taxon>ecological metagenomes</taxon>
    </lineage>
</organism>
<dbReference type="EMBL" id="LAZR01000313">
    <property type="protein sequence ID" value="KKN75249.1"/>
    <property type="molecule type" value="Genomic_DNA"/>
</dbReference>
<evidence type="ECO:0000313" key="1">
    <source>
        <dbReference type="EMBL" id="KKN75249.1"/>
    </source>
</evidence>